<feature type="signal peptide" evidence="3">
    <location>
        <begin position="1"/>
        <end position="25"/>
    </location>
</feature>
<evidence type="ECO:0000256" key="1">
    <source>
        <dbReference type="SAM" id="MobiDB-lite"/>
    </source>
</evidence>
<keyword evidence="3" id="KW-0732">Signal</keyword>
<keyword evidence="2" id="KW-0472">Membrane</keyword>
<gene>
    <name evidence="4" type="ORF">HJC23_011421</name>
</gene>
<feature type="chain" id="PRO_5044830812" evidence="3">
    <location>
        <begin position="26"/>
        <end position="544"/>
    </location>
</feature>
<feature type="compositionally biased region" description="Low complexity" evidence="1">
    <location>
        <begin position="340"/>
        <end position="356"/>
    </location>
</feature>
<feature type="region of interest" description="Disordered" evidence="1">
    <location>
        <begin position="286"/>
        <end position="356"/>
    </location>
</feature>
<feature type="transmembrane region" description="Helical" evidence="2">
    <location>
        <begin position="394"/>
        <end position="420"/>
    </location>
</feature>
<feature type="region of interest" description="Disordered" evidence="1">
    <location>
        <begin position="72"/>
        <end position="91"/>
    </location>
</feature>
<evidence type="ECO:0000256" key="3">
    <source>
        <dbReference type="SAM" id="SignalP"/>
    </source>
</evidence>
<organism evidence="4 5">
    <name type="scientific">Cyclotella cryptica</name>
    <dbReference type="NCBI Taxonomy" id="29204"/>
    <lineage>
        <taxon>Eukaryota</taxon>
        <taxon>Sar</taxon>
        <taxon>Stramenopiles</taxon>
        <taxon>Ochrophyta</taxon>
        <taxon>Bacillariophyta</taxon>
        <taxon>Coscinodiscophyceae</taxon>
        <taxon>Thalassiosirophycidae</taxon>
        <taxon>Stephanodiscales</taxon>
        <taxon>Stephanodiscaceae</taxon>
        <taxon>Cyclotella</taxon>
    </lineage>
</organism>
<keyword evidence="2" id="KW-0812">Transmembrane</keyword>
<reference evidence="4 5" key="1">
    <citation type="journal article" date="2020" name="G3 (Bethesda)">
        <title>Improved Reference Genome for Cyclotella cryptica CCMP332, a Model for Cell Wall Morphogenesis, Salinity Adaptation, and Lipid Production in Diatoms (Bacillariophyta).</title>
        <authorList>
            <person name="Roberts W.R."/>
            <person name="Downey K.M."/>
            <person name="Ruck E.C."/>
            <person name="Traller J.C."/>
            <person name="Alverson A.J."/>
        </authorList>
    </citation>
    <scope>NUCLEOTIDE SEQUENCE [LARGE SCALE GENOMIC DNA]</scope>
    <source>
        <strain evidence="4 5">CCMP332</strain>
    </source>
</reference>
<dbReference type="EMBL" id="JABMIG020000156">
    <property type="protein sequence ID" value="KAL3788469.1"/>
    <property type="molecule type" value="Genomic_DNA"/>
</dbReference>
<comment type="caution">
    <text evidence="4">The sequence shown here is derived from an EMBL/GenBank/DDBJ whole genome shotgun (WGS) entry which is preliminary data.</text>
</comment>
<accession>A0ABD3PK69</accession>
<proteinExistence type="predicted"/>
<dbReference type="AlphaFoldDB" id="A0ABD3PK69"/>
<evidence type="ECO:0000313" key="4">
    <source>
        <dbReference type="EMBL" id="KAL3788469.1"/>
    </source>
</evidence>
<feature type="region of interest" description="Disordered" evidence="1">
    <location>
        <begin position="23"/>
        <end position="47"/>
    </location>
</feature>
<feature type="compositionally biased region" description="Basic residues" evidence="1">
    <location>
        <begin position="27"/>
        <end position="40"/>
    </location>
</feature>
<name>A0ABD3PK69_9STRA</name>
<dbReference type="Proteomes" id="UP001516023">
    <property type="component" value="Unassembled WGS sequence"/>
</dbReference>
<evidence type="ECO:0000313" key="5">
    <source>
        <dbReference type="Proteomes" id="UP001516023"/>
    </source>
</evidence>
<keyword evidence="5" id="KW-1185">Reference proteome</keyword>
<protein>
    <submittedName>
        <fullName evidence="4">Uncharacterized protein</fullName>
    </submittedName>
</protein>
<evidence type="ECO:0000256" key="2">
    <source>
        <dbReference type="SAM" id="Phobius"/>
    </source>
</evidence>
<keyword evidence="2" id="KW-1133">Transmembrane helix</keyword>
<feature type="compositionally biased region" description="Polar residues" evidence="1">
    <location>
        <begin position="286"/>
        <end position="304"/>
    </location>
</feature>
<feature type="compositionally biased region" description="Polar residues" evidence="1">
    <location>
        <begin position="312"/>
        <end position="339"/>
    </location>
</feature>
<sequence length="544" mass="57995">MRIATSSLVSLLLLLQLSLPHRTNATRQHHNRRRRHHHRNNTTTNNSINSSLIQTKSLTQSTSTTAAPLTQHTFPWHPQQSSTANIHRAPFGPKQRGQLCDALTSAAPSFDVDSSEGLDWNEFYAFTSAIVDAVSQSPSSSSSSSSSPNEMNAEQMGKVYHDMTCECHFTYQLPLSCCHGDDGPTSGLQKIQVTLLGLNDNDDATDEEKQYRRNFCNGIMFILESEGLDLEIVADGIESGLNVNVTDVPVIDAGVHDDDASHVVEDQQSSGGGSTIATVTTSVSVNEESLSNTETLSTGTSIATNVGHEVESSSTIDNDSGVTSSNINNDTSGESTADQTLPTGSSTESTLSSSTEIVTTATSSTYNTQPLQPDASTSAILSDSTAEITGNTNAGLSIGATIGIILAALAVIVASIMAIIHRKRQEQQRLAEFAGEELVDHDLDAESLPKDNVVAMETMQGEKVYAELTPETTEEHPMDVDEMNGSEVSSVVSVEHDEECAQISFEEQDGGVEARVTVGSTLAAMGVASTVTGRLTARQGRRDD</sequence>